<feature type="signal peptide" evidence="1">
    <location>
        <begin position="1"/>
        <end position="23"/>
    </location>
</feature>
<evidence type="ECO:0000313" key="2">
    <source>
        <dbReference type="EMBL" id="KAK1856558.1"/>
    </source>
</evidence>
<organism evidence="2 3">
    <name type="scientific">Colletotrichum chrysophilum</name>
    <dbReference type="NCBI Taxonomy" id="1836956"/>
    <lineage>
        <taxon>Eukaryota</taxon>
        <taxon>Fungi</taxon>
        <taxon>Dikarya</taxon>
        <taxon>Ascomycota</taxon>
        <taxon>Pezizomycotina</taxon>
        <taxon>Sordariomycetes</taxon>
        <taxon>Hypocreomycetidae</taxon>
        <taxon>Glomerellales</taxon>
        <taxon>Glomerellaceae</taxon>
        <taxon>Colletotrichum</taxon>
        <taxon>Colletotrichum gloeosporioides species complex</taxon>
    </lineage>
</organism>
<comment type="caution">
    <text evidence="2">The sequence shown here is derived from an EMBL/GenBank/DDBJ whole genome shotgun (WGS) entry which is preliminary data.</text>
</comment>
<dbReference type="Proteomes" id="UP001243330">
    <property type="component" value="Unassembled WGS sequence"/>
</dbReference>
<sequence>MQISFSTIILALGLASTAAASHACFVNEHACSNFCQGCTNSGTGNLPYCCDY</sequence>
<name>A0AAD9AYU9_9PEZI</name>
<evidence type="ECO:0000256" key="1">
    <source>
        <dbReference type="SAM" id="SignalP"/>
    </source>
</evidence>
<protein>
    <submittedName>
        <fullName evidence="2">Uncharacterized protein</fullName>
    </submittedName>
</protein>
<feature type="chain" id="PRO_5042244380" evidence="1">
    <location>
        <begin position="24"/>
        <end position="52"/>
    </location>
</feature>
<accession>A0AAD9AYU9</accession>
<keyword evidence="1" id="KW-0732">Signal</keyword>
<reference evidence="2" key="1">
    <citation type="submission" date="2023-01" db="EMBL/GenBank/DDBJ databases">
        <title>Colletotrichum chrysophilum M932 genome sequence.</title>
        <authorList>
            <person name="Baroncelli R."/>
        </authorList>
    </citation>
    <scope>NUCLEOTIDE SEQUENCE</scope>
    <source>
        <strain evidence="2">M932</strain>
    </source>
</reference>
<keyword evidence="3" id="KW-1185">Reference proteome</keyword>
<gene>
    <name evidence="2" type="ORF">CCHR01_00737</name>
</gene>
<evidence type="ECO:0000313" key="3">
    <source>
        <dbReference type="Proteomes" id="UP001243330"/>
    </source>
</evidence>
<dbReference type="AlphaFoldDB" id="A0AAD9AYU9"/>
<dbReference type="EMBL" id="JAQOWY010000007">
    <property type="protein sequence ID" value="KAK1856558.1"/>
    <property type="molecule type" value="Genomic_DNA"/>
</dbReference>
<proteinExistence type="predicted"/>